<gene>
    <name evidence="2" type="ORF">BDDG_09165</name>
</gene>
<sequence>MPKPTMSNGTKAPPPSPLRPQIPPGSPNHANPPQPVTMEQLQELFMDVLCQAKQSSDSSTPIEDTEYSSSDQKPGYDHPCTRHCPWRACVLQPSGAGRGIERGIRPRIQSHGASRDHVQLGYGVDPMTAEACTCISALFVE</sequence>
<dbReference type="EMBL" id="GG749524">
    <property type="protein sequence ID" value="EGE86220.1"/>
    <property type="molecule type" value="Genomic_DNA"/>
</dbReference>
<dbReference type="HOGENOM" id="CLU_1824801_0_0_1"/>
<dbReference type="Proteomes" id="UP000007802">
    <property type="component" value="Unassembled WGS sequence"/>
</dbReference>
<proteinExistence type="predicted"/>
<evidence type="ECO:0000256" key="1">
    <source>
        <dbReference type="SAM" id="MobiDB-lite"/>
    </source>
</evidence>
<organism evidence="2">
    <name type="scientific">Ajellomyces dermatitidis (strain ATCC 18188 / CBS 674.68)</name>
    <name type="common">Blastomyces dermatitidis</name>
    <dbReference type="NCBI Taxonomy" id="653446"/>
    <lineage>
        <taxon>Eukaryota</taxon>
        <taxon>Fungi</taxon>
        <taxon>Dikarya</taxon>
        <taxon>Ascomycota</taxon>
        <taxon>Pezizomycotina</taxon>
        <taxon>Eurotiomycetes</taxon>
        <taxon>Eurotiomycetidae</taxon>
        <taxon>Onygenales</taxon>
        <taxon>Ajellomycetaceae</taxon>
        <taxon>Blastomyces</taxon>
    </lineage>
</organism>
<feature type="region of interest" description="Disordered" evidence="1">
    <location>
        <begin position="52"/>
        <end position="77"/>
    </location>
</feature>
<feature type="compositionally biased region" description="Polar residues" evidence="1">
    <location>
        <begin position="1"/>
        <end position="10"/>
    </location>
</feature>
<name>F2TSK7_AJEDA</name>
<feature type="compositionally biased region" description="Pro residues" evidence="1">
    <location>
        <begin position="12"/>
        <end position="35"/>
    </location>
</feature>
<reference evidence="2" key="1">
    <citation type="submission" date="2010-03" db="EMBL/GenBank/DDBJ databases">
        <title>Annotation of Blastomyces dermatitidis strain ATCC 18188.</title>
        <authorList>
            <consortium name="The Broad Institute Genome Sequencing Platform"/>
            <consortium name="Broad Institute Genome Sequencing Center for Infectious Disease."/>
            <person name="Cuomo C."/>
            <person name="Klein B."/>
            <person name="Sullivan T."/>
            <person name="Heitman J."/>
            <person name="Young S."/>
            <person name="Zeng Q."/>
            <person name="Gargeya S."/>
            <person name="Alvarado L."/>
            <person name="Berlin A.M."/>
            <person name="Chapman S.B."/>
            <person name="Chen Z."/>
            <person name="Freedman E."/>
            <person name="Gellesch M."/>
            <person name="Goldberg J."/>
            <person name="Griggs A."/>
            <person name="Gujja S."/>
            <person name="Heilman E."/>
            <person name="Heiman D."/>
            <person name="Howarth C."/>
            <person name="Mehta T."/>
            <person name="Neiman D."/>
            <person name="Pearson M."/>
            <person name="Roberts A."/>
            <person name="Saif S."/>
            <person name="Shea T."/>
            <person name="Shenoy N."/>
            <person name="Sisk P."/>
            <person name="Stolte C."/>
            <person name="Sykes S."/>
            <person name="White J."/>
            <person name="Yandava C."/>
            <person name="Haas B."/>
            <person name="Nusbaum C."/>
            <person name="Birren B."/>
        </authorList>
    </citation>
    <scope>NUCLEOTIDE SEQUENCE [LARGE SCALE GENOMIC DNA]</scope>
    <source>
        <strain evidence="2">ATCC 18188</strain>
    </source>
</reference>
<accession>F2TSK7</accession>
<dbReference type="AlphaFoldDB" id="F2TSK7"/>
<evidence type="ECO:0000313" key="2">
    <source>
        <dbReference type="EMBL" id="EGE86220.1"/>
    </source>
</evidence>
<feature type="region of interest" description="Disordered" evidence="1">
    <location>
        <begin position="1"/>
        <end position="38"/>
    </location>
</feature>
<protein>
    <submittedName>
        <fullName evidence="2">Uncharacterized protein</fullName>
    </submittedName>
</protein>
<feature type="compositionally biased region" description="Polar residues" evidence="1">
    <location>
        <begin position="52"/>
        <end position="72"/>
    </location>
</feature>